<evidence type="ECO:0000256" key="6">
    <source>
        <dbReference type="ARBA" id="ARBA00023170"/>
    </source>
</evidence>
<dbReference type="WBParaSite" id="NBR_0002122301-mRNA-1">
    <property type="protein sequence ID" value="NBR_0002122301-mRNA-1"/>
    <property type="gene ID" value="NBR_0002122301"/>
</dbReference>
<organism evidence="13">
    <name type="scientific">Nippostrongylus brasiliensis</name>
    <name type="common">Rat hookworm</name>
    <dbReference type="NCBI Taxonomy" id="27835"/>
    <lineage>
        <taxon>Eukaryota</taxon>
        <taxon>Metazoa</taxon>
        <taxon>Ecdysozoa</taxon>
        <taxon>Nematoda</taxon>
        <taxon>Chromadorea</taxon>
        <taxon>Rhabditida</taxon>
        <taxon>Rhabditina</taxon>
        <taxon>Rhabditomorpha</taxon>
        <taxon>Strongyloidea</taxon>
        <taxon>Heligmosomidae</taxon>
        <taxon>Nippostrongylus</taxon>
    </lineage>
</organism>
<evidence type="ECO:0000256" key="3">
    <source>
        <dbReference type="ARBA" id="ARBA00022989"/>
    </source>
</evidence>
<keyword evidence="7 8" id="KW-0807">Transducer</keyword>
<name>A0A0N4YVF1_NIPBR</name>
<comment type="similarity">
    <text evidence="8">Belongs to the G-protein coupled receptor 1 family.</text>
</comment>
<evidence type="ECO:0000256" key="5">
    <source>
        <dbReference type="ARBA" id="ARBA00023136"/>
    </source>
</evidence>
<evidence type="ECO:0000256" key="7">
    <source>
        <dbReference type="ARBA" id="ARBA00023224"/>
    </source>
</evidence>
<evidence type="ECO:0000256" key="9">
    <source>
        <dbReference type="SAM" id="Phobius"/>
    </source>
</evidence>
<feature type="transmembrane region" description="Helical" evidence="9">
    <location>
        <begin position="16"/>
        <end position="42"/>
    </location>
</feature>
<evidence type="ECO:0000259" key="10">
    <source>
        <dbReference type="PROSITE" id="PS50262"/>
    </source>
</evidence>
<dbReference type="AlphaFoldDB" id="A0A0N4YVF1"/>
<proteinExistence type="inferred from homology"/>
<gene>
    <name evidence="11" type="ORF">NBR_LOCUS21224</name>
</gene>
<reference evidence="13" key="1">
    <citation type="submission" date="2017-02" db="UniProtKB">
        <authorList>
            <consortium name="WormBaseParasite"/>
        </authorList>
    </citation>
    <scope>IDENTIFICATION</scope>
</reference>
<dbReference type="PROSITE" id="PS00237">
    <property type="entry name" value="G_PROTEIN_RECEP_F1_1"/>
    <property type="match status" value="1"/>
</dbReference>
<feature type="transmembrane region" description="Helical" evidence="9">
    <location>
        <begin position="136"/>
        <end position="158"/>
    </location>
</feature>
<reference evidence="11 12" key="2">
    <citation type="submission" date="2018-11" db="EMBL/GenBank/DDBJ databases">
        <authorList>
            <consortium name="Pathogen Informatics"/>
        </authorList>
    </citation>
    <scope>NUCLEOTIDE SEQUENCE [LARGE SCALE GENOMIC DNA]</scope>
</reference>
<dbReference type="InterPro" id="IPR017452">
    <property type="entry name" value="GPCR_Rhodpsn_7TM"/>
</dbReference>
<feature type="transmembrane region" description="Helical" evidence="9">
    <location>
        <begin position="95"/>
        <end position="115"/>
    </location>
</feature>
<feature type="transmembrane region" description="Helical" evidence="9">
    <location>
        <begin position="54"/>
        <end position="75"/>
    </location>
</feature>
<dbReference type="Gene3D" id="1.20.1070.10">
    <property type="entry name" value="Rhodopsin 7-helix transmembrane proteins"/>
    <property type="match status" value="1"/>
</dbReference>
<keyword evidence="4 8" id="KW-0297">G-protein coupled receptor</keyword>
<dbReference type="InterPro" id="IPR000276">
    <property type="entry name" value="GPCR_Rhodpsn"/>
</dbReference>
<dbReference type="GO" id="GO:0005886">
    <property type="term" value="C:plasma membrane"/>
    <property type="evidence" value="ECO:0007669"/>
    <property type="project" value="TreeGrafter"/>
</dbReference>
<feature type="transmembrane region" description="Helical" evidence="9">
    <location>
        <begin position="204"/>
        <end position="231"/>
    </location>
</feature>
<dbReference type="SUPFAM" id="SSF81321">
    <property type="entry name" value="Family A G protein-coupled receptor-like"/>
    <property type="match status" value="1"/>
</dbReference>
<protein>
    <submittedName>
        <fullName evidence="13">G_PROTEIN_RECEP_F1_2 domain-containing protein</fullName>
    </submittedName>
</protein>
<dbReference type="OMA" id="QLHVPCR"/>
<feature type="transmembrane region" description="Helical" evidence="9">
    <location>
        <begin position="252"/>
        <end position="271"/>
    </location>
</feature>
<feature type="domain" description="G-protein coupled receptors family 1 profile" evidence="10">
    <location>
        <begin position="34"/>
        <end position="318"/>
    </location>
</feature>
<evidence type="ECO:0000256" key="2">
    <source>
        <dbReference type="ARBA" id="ARBA00022692"/>
    </source>
</evidence>
<evidence type="ECO:0000313" key="12">
    <source>
        <dbReference type="Proteomes" id="UP000271162"/>
    </source>
</evidence>
<dbReference type="PRINTS" id="PR00237">
    <property type="entry name" value="GPCRRHODOPSN"/>
</dbReference>
<evidence type="ECO:0000256" key="8">
    <source>
        <dbReference type="RuleBase" id="RU000688"/>
    </source>
</evidence>
<dbReference type="Pfam" id="PF00001">
    <property type="entry name" value="7tm_1"/>
    <property type="match status" value="1"/>
</dbReference>
<keyword evidence="12" id="KW-1185">Reference proteome</keyword>
<dbReference type="PROSITE" id="PS50262">
    <property type="entry name" value="G_PROTEIN_RECEP_F1_2"/>
    <property type="match status" value="1"/>
</dbReference>
<sequence>MFSDPISTRLTLKNVIVIPTVITYSLVFIVGTFGNICTCVVIIRRKSMHTHTNVYLFSLALSDLVVLFLGLPMELHGVLNNAYPYSFDEWICKGRAYLIEFTSYASILVICSFTVERWHAICYPLRFQTSPKVSRAHFTVIVMWTISAAAALPMGFIVKINLLPLPQWAMNQPWTDVVSKDMLTVKDTEFCAMDVAQPDQQKSLIYFAFIAFFMLPAFLITMMYTHIAIRISSPDAMLSVNKRENRMKASHNVIKMLVSVVVSFFLCWLPFHIQRLLSVVISYNEGNVSPAVETLFSLVYYISGCCYYSNSAINPILYNLFSEKYRKAFCSTILGGRFAKKIRPQRYSFLVSWID</sequence>
<keyword evidence="3 9" id="KW-1133">Transmembrane helix</keyword>
<dbReference type="PANTHER" id="PTHR24243:SF208">
    <property type="entry name" value="PYROKININ-1 RECEPTOR"/>
    <property type="match status" value="1"/>
</dbReference>
<dbReference type="STRING" id="27835.A0A0N4YVF1"/>
<evidence type="ECO:0000256" key="1">
    <source>
        <dbReference type="ARBA" id="ARBA00004141"/>
    </source>
</evidence>
<dbReference type="EMBL" id="UYSL01026057">
    <property type="protein sequence ID" value="VDL84965.1"/>
    <property type="molecule type" value="Genomic_DNA"/>
</dbReference>
<dbReference type="PANTHER" id="PTHR24243">
    <property type="entry name" value="G-PROTEIN COUPLED RECEPTOR"/>
    <property type="match status" value="1"/>
</dbReference>
<keyword evidence="2 8" id="KW-0812">Transmembrane</keyword>
<keyword evidence="6 8" id="KW-0675">Receptor</keyword>
<keyword evidence="5 9" id="KW-0472">Membrane</keyword>
<comment type="subcellular location">
    <subcellularLocation>
        <location evidence="1">Membrane</location>
        <topology evidence="1">Multi-pass membrane protein</topology>
    </subcellularLocation>
</comment>
<dbReference type="Proteomes" id="UP000271162">
    <property type="component" value="Unassembled WGS sequence"/>
</dbReference>
<evidence type="ECO:0000256" key="4">
    <source>
        <dbReference type="ARBA" id="ARBA00023040"/>
    </source>
</evidence>
<accession>A0A0N4YVF1</accession>
<evidence type="ECO:0000313" key="13">
    <source>
        <dbReference type="WBParaSite" id="NBR_0002122301-mRNA-1"/>
    </source>
</evidence>
<evidence type="ECO:0000313" key="11">
    <source>
        <dbReference type="EMBL" id="VDL84965.1"/>
    </source>
</evidence>
<dbReference type="GO" id="GO:0008188">
    <property type="term" value="F:neuropeptide receptor activity"/>
    <property type="evidence" value="ECO:0007669"/>
    <property type="project" value="TreeGrafter"/>
</dbReference>